<evidence type="ECO:0000313" key="1">
    <source>
        <dbReference type="EMBL" id="KAK7886268.1"/>
    </source>
</evidence>
<evidence type="ECO:0000313" key="2">
    <source>
        <dbReference type="Proteomes" id="UP001460270"/>
    </source>
</evidence>
<accession>A0AAW0N0G1</accession>
<gene>
    <name evidence="1" type="ORF">WMY93_025889</name>
</gene>
<name>A0AAW0N0G1_9GOBI</name>
<protein>
    <submittedName>
        <fullName evidence="1">Uncharacterized protein</fullName>
    </submittedName>
</protein>
<proteinExistence type="predicted"/>
<reference evidence="2" key="1">
    <citation type="submission" date="2024-04" db="EMBL/GenBank/DDBJ databases">
        <title>Salinicola lusitanus LLJ914,a marine bacterium isolated from the Okinawa Trough.</title>
        <authorList>
            <person name="Li J."/>
        </authorList>
    </citation>
    <scope>NUCLEOTIDE SEQUENCE [LARGE SCALE GENOMIC DNA]</scope>
</reference>
<dbReference type="AlphaFoldDB" id="A0AAW0N0G1"/>
<sequence>MERRRAPYVNVLVDYNLATPSQSSKSSIERNFMNKKNGRKSCMNNVTFNFYSLCTVEWLSIGFPLTHWTITMHTME</sequence>
<comment type="caution">
    <text evidence="1">The sequence shown here is derived from an EMBL/GenBank/DDBJ whole genome shotgun (WGS) entry which is preliminary data.</text>
</comment>
<dbReference type="Proteomes" id="UP001460270">
    <property type="component" value="Unassembled WGS sequence"/>
</dbReference>
<organism evidence="1 2">
    <name type="scientific">Mugilogobius chulae</name>
    <name type="common">yellowstripe goby</name>
    <dbReference type="NCBI Taxonomy" id="88201"/>
    <lineage>
        <taxon>Eukaryota</taxon>
        <taxon>Metazoa</taxon>
        <taxon>Chordata</taxon>
        <taxon>Craniata</taxon>
        <taxon>Vertebrata</taxon>
        <taxon>Euteleostomi</taxon>
        <taxon>Actinopterygii</taxon>
        <taxon>Neopterygii</taxon>
        <taxon>Teleostei</taxon>
        <taxon>Neoteleostei</taxon>
        <taxon>Acanthomorphata</taxon>
        <taxon>Gobiaria</taxon>
        <taxon>Gobiiformes</taxon>
        <taxon>Gobioidei</taxon>
        <taxon>Gobiidae</taxon>
        <taxon>Gobionellinae</taxon>
        <taxon>Mugilogobius</taxon>
    </lineage>
</organism>
<keyword evidence="2" id="KW-1185">Reference proteome</keyword>
<dbReference type="EMBL" id="JBBPFD010000019">
    <property type="protein sequence ID" value="KAK7886268.1"/>
    <property type="molecule type" value="Genomic_DNA"/>
</dbReference>